<gene>
    <name evidence="1" type="ORF">GCM10010411_50240</name>
</gene>
<reference evidence="2" key="1">
    <citation type="journal article" date="2019" name="Int. J. Syst. Evol. Microbiol.">
        <title>The Global Catalogue of Microorganisms (GCM) 10K type strain sequencing project: providing services to taxonomists for standard genome sequencing and annotation.</title>
        <authorList>
            <consortium name="The Broad Institute Genomics Platform"/>
            <consortium name="The Broad Institute Genome Sequencing Center for Infectious Disease"/>
            <person name="Wu L."/>
            <person name="Ma J."/>
        </authorList>
    </citation>
    <scope>NUCLEOTIDE SEQUENCE [LARGE SCALE GENOMIC DNA]</scope>
    <source>
        <strain evidence="2">JCM 6833</strain>
    </source>
</reference>
<dbReference type="EMBL" id="BAAATD010000006">
    <property type="protein sequence ID" value="GAA2609834.1"/>
    <property type="molecule type" value="Genomic_DNA"/>
</dbReference>
<protein>
    <submittedName>
        <fullName evidence="1">Uncharacterized protein</fullName>
    </submittedName>
</protein>
<name>A0ABP6CA15_9ACTN</name>
<sequence length="116" mass="12537">MTEDAVRMARPRDLVAVAVGAYEQAWLVHGLRMALCDVLCAMARADAERALDGFAARPVPEALKLAWGTVHPIMERLMRGHGYLTDTVAVIRTIAARNVREVADAVNEGAEATPAL</sequence>
<comment type="caution">
    <text evidence="1">The sequence shown here is derived from an EMBL/GenBank/DDBJ whole genome shotgun (WGS) entry which is preliminary data.</text>
</comment>
<organism evidence="1 2">
    <name type="scientific">Actinomadura fulvescens</name>
    <dbReference type="NCBI Taxonomy" id="46160"/>
    <lineage>
        <taxon>Bacteria</taxon>
        <taxon>Bacillati</taxon>
        <taxon>Actinomycetota</taxon>
        <taxon>Actinomycetes</taxon>
        <taxon>Streptosporangiales</taxon>
        <taxon>Thermomonosporaceae</taxon>
        <taxon>Actinomadura</taxon>
    </lineage>
</organism>
<evidence type="ECO:0000313" key="1">
    <source>
        <dbReference type="EMBL" id="GAA2609834.1"/>
    </source>
</evidence>
<accession>A0ABP6CA15</accession>
<keyword evidence="2" id="KW-1185">Reference proteome</keyword>
<proteinExistence type="predicted"/>
<evidence type="ECO:0000313" key="2">
    <source>
        <dbReference type="Proteomes" id="UP001501509"/>
    </source>
</evidence>
<dbReference type="Proteomes" id="UP001501509">
    <property type="component" value="Unassembled WGS sequence"/>
</dbReference>